<evidence type="ECO:0000313" key="3">
    <source>
        <dbReference type="Proteomes" id="UP001151760"/>
    </source>
</evidence>
<accession>A0ABQ4XVZ7</accession>
<reference evidence="2" key="1">
    <citation type="journal article" date="2022" name="Int. J. Mol. Sci.">
        <title>Draft Genome of Tanacetum Coccineum: Genomic Comparison of Closely Related Tanacetum-Family Plants.</title>
        <authorList>
            <person name="Yamashiro T."/>
            <person name="Shiraishi A."/>
            <person name="Nakayama K."/>
            <person name="Satake H."/>
        </authorList>
    </citation>
    <scope>NUCLEOTIDE SEQUENCE</scope>
</reference>
<dbReference type="PANTHER" id="PTHR45835:SF103">
    <property type="entry name" value="RNA-DIRECTED DNA POLYMERASE"/>
    <property type="match status" value="1"/>
</dbReference>
<keyword evidence="2" id="KW-0808">Transferase</keyword>
<reference evidence="2" key="2">
    <citation type="submission" date="2022-01" db="EMBL/GenBank/DDBJ databases">
        <authorList>
            <person name="Yamashiro T."/>
            <person name="Shiraishi A."/>
            <person name="Satake H."/>
            <person name="Nakayama K."/>
        </authorList>
    </citation>
    <scope>NUCLEOTIDE SEQUENCE</scope>
</reference>
<feature type="region of interest" description="Disordered" evidence="1">
    <location>
        <begin position="445"/>
        <end position="468"/>
    </location>
</feature>
<protein>
    <submittedName>
        <fullName evidence="2">Reverse transcriptase domain-containing protein</fullName>
    </submittedName>
</protein>
<gene>
    <name evidence="2" type="ORF">Tco_0701857</name>
</gene>
<dbReference type="InterPro" id="IPR036397">
    <property type="entry name" value="RNaseH_sf"/>
</dbReference>
<keyword evidence="2" id="KW-0548">Nucleotidyltransferase</keyword>
<sequence>MLRACFLDFGGSWDVPLPLLEFSYNNSYHSSVRCAPFAALYGRKCHSLIMWAEVGEERENLRVQRSEYVLAQSDHLGKIVEQDNKVESNGDDVLLEVSDPDTVMEEVTKSYVIQLYNSKDEVKMGAFVEKLKVLMEEVKADVPNPPSRNIGDVIGGRISPIKSKLKVTCKSDSPKSRWIPMSERLLNKPGDNIVFNPQLVCQYNPIIDEVIKESNKAPVVKEKPVDVIEKSTHVTLSSSIVLSGLKEERNHVEYSDYYGVVCDKSDKATVVTPILKEKSANVIEKSTVIKESDKASVVKESDKVFMDVKEKWNKPVVDVTSKVGKSKAVVHKDKALDVVSKDKPKSNPPSVIGKGNAPYVVGKAKDKPSIVKGKVPTELPKKKHKADIPKDKPKPKDKHKVDSKVPILRSKPEVKAKASVLEDVKRKKMLSKEDSTKKKLELKMIKGKMVSDEVDSDKVSDRKPKNED</sequence>
<feature type="compositionally biased region" description="Basic and acidic residues" evidence="1">
    <location>
        <begin position="386"/>
        <end position="403"/>
    </location>
</feature>
<dbReference type="Gene3D" id="3.30.420.10">
    <property type="entry name" value="Ribonuclease H-like superfamily/Ribonuclease H"/>
    <property type="match status" value="1"/>
</dbReference>
<keyword evidence="2" id="KW-0695">RNA-directed DNA polymerase</keyword>
<feature type="compositionally biased region" description="Basic and acidic residues" evidence="1">
    <location>
        <begin position="410"/>
        <end position="419"/>
    </location>
</feature>
<organism evidence="2 3">
    <name type="scientific">Tanacetum coccineum</name>
    <dbReference type="NCBI Taxonomy" id="301880"/>
    <lineage>
        <taxon>Eukaryota</taxon>
        <taxon>Viridiplantae</taxon>
        <taxon>Streptophyta</taxon>
        <taxon>Embryophyta</taxon>
        <taxon>Tracheophyta</taxon>
        <taxon>Spermatophyta</taxon>
        <taxon>Magnoliopsida</taxon>
        <taxon>eudicotyledons</taxon>
        <taxon>Gunneridae</taxon>
        <taxon>Pentapetalae</taxon>
        <taxon>asterids</taxon>
        <taxon>campanulids</taxon>
        <taxon>Asterales</taxon>
        <taxon>Asteraceae</taxon>
        <taxon>Asteroideae</taxon>
        <taxon>Anthemideae</taxon>
        <taxon>Anthemidinae</taxon>
        <taxon>Tanacetum</taxon>
    </lineage>
</organism>
<dbReference type="EMBL" id="BQNB010009833">
    <property type="protein sequence ID" value="GJS69016.1"/>
    <property type="molecule type" value="Genomic_DNA"/>
</dbReference>
<evidence type="ECO:0000256" key="1">
    <source>
        <dbReference type="SAM" id="MobiDB-lite"/>
    </source>
</evidence>
<dbReference type="GO" id="GO:0003964">
    <property type="term" value="F:RNA-directed DNA polymerase activity"/>
    <property type="evidence" value="ECO:0007669"/>
    <property type="project" value="UniProtKB-KW"/>
</dbReference>
<feature type="compositionally biased region" description="Basic and acidic residues" evidence="1">
    <location>
        <begin position="456"/>
        <end position="468"/>
    </location>
</feature>
<evidence type="ECO:0000313" key="2">
    <source>
        <dbReference type="EMBL" id="GJS69016.1"/>
    </source>
</evidence>
<proteinExistence type="predicted"/>
<feature type="region of interest" description="Disordered" evidence="1">
    <location>
        <begin position="340"/>
        <end position="419"/>
    </location>
</feature>
<dbReference type="PANTHER" id="PTHR45835">
    <property type="entry name" value="YALI0A06105P"/>
    <property type="match status" value="1"/>
</dbReference>
<name>A0ABQ4XVZ7_9ASTR</name>
<dbReference type="Proteomes" id="UP001151760">
    <property type="component" value="Unassembled WGS sequence"/>
</dbReference>
<keyword evidence="3" id="KW-1185">Reference proteome</keyword>
<comment type="caution">
    <text evidence="2">The sequence shown here is derived from an EMBL/GenBank/DDBJ whole genome shotgun (WGS) entry which is preliminary data.</text>
</comment>